<dbReference type="HAMAP" id="MF_00294">
    <property type="entry name" value="Ribosomal_bL33"/>
    <property type="match status" value="1"/>
</dbReference>
<dbReference type="Gene3D" id="2.20.28.120">
    <property type="entry name" value="Ribosomal protein L33"/>
    <property type="match status" value="1"/>
</dbReference>
<keyword evidence="5" id="KW-0934">Plastid</keyword>
<dbReference type="NCBIfam" id="TIGR01023">
    <property type="entry name" value="rpmG_bact"/>
    <property type="match status" value="1"/>
</dbReference>
<dbReference type="AlphaFoldDB" id="A0A0Y0K8E9"/>
<evidence type="ECO:0000313" key="5">
    <source>
        <dbReference type="EMBL" id="AMB49110.1"/>
    </source>
</evidence>
<dbReference type="SUPFAM" id="SSF57829">
    <property type="entry name" value="Zn-binding ribosomal proteins"/>
    <property type="match status" value="1"/>
</dbReference>
<dbReference type="GO" id="GO:0005737">
    <property type="term" value="C:cytoplasm"/>
    <property type="evidence" value="ECO:0007669"/>
    <property type="project" value="UniProtKB-ARBA"/>
</dbReference>
<dbReference type="NCBIfam" id="NF001764">
    <property type="entry name" value="PRK00504.1"/>
    <property type="match status" value="1"/>
</dbReference>
<organism evidence="5">
    <name type="scientific">Sargassum thunbergii</name>
    <dbReference type="NCBI Taxonomy" id="127542"/>
    <lineage>
        <taxon>Eukaryota</taxon>
        <taxon>Sar</taxon>
        <taxon>Stramenopiles</taxon>
        <taxon>Ochrophyta</taxon>
        <taxon>PX clade</taxon>
        <taxon>Phaeophyceae</taxon>
        <taxon>Fucales</taxon>
        <taxon>Sargassaceae</taxon>
        <taxon>Sargassum</taxon>
    </lineage>
</organism>
<comment type="similarity">
    <text evidence="1">Belongs to the bacterial ribosomal protein bL33 family.</text>
</comment>
<gene>
    <name evidence="5" type="primary">rpl33</name>
</gene>
<dbReference type="PROSITE" id="PS00582">
    <property type="entry name" value="RIBOSOMAL_L33"/>
    <property type="match status" value="1"/>
</dbReference>
<dbReference type="PANTHER" id="PTHR43168:SF2">
    <property type="entry name" value="LARGE RIBOSOMAL SUBUNIT PROTEIN BL33C"/>
    <property type="match status" value="1"/>
</dbReference>
<protein>
    <recommendedName>
        <fullName evidence="4">Large ribosomal subunit protein bL33c</fullName>
    </recommendedName>
</protein>
<accession>A0A0Y0K8E9</accession>
<evidence type="ECO:0000256" key="1">
    <source>
        <dbReference type="ARBA" id="ARBA00007596"/>
    </source>
</evidence>
<sequence>MAKNKGTRIIVTLRCTTCKSIGKNNEEKKIISNKISNVRLSTKKLNYTTTKNRRNTPDRLELKKFCPNCNNHTIHKEIK</sequence>
<dbReference type="GO" id="GO:0003735">
    <property type="term" value="F:structural constituent of ribosome"/>
    <property type="evidence" value="ECO:0007669"/>
    <property type="project" value="InterPro"/>
</dbReference>
<dbReference type="NCBIfam" id="NF001860">
    <property type="entry name" value="PRK00595.1"/>
    <property type="match status" value="1"/>
</dbReference>
<dbReference type="InterPro" id="IPR038584">
    <property type="entry name" value="Ribosomal_bL33_sf"/>
</dbReference>
<proteinExistence type="inferred from homology"/>
<dbReference type="GO" id="GO:1990904">
    <property type="term" value="C:ribonucleoprotein complex"/>
    <property type="evidence" value="ECO:0007669"/>
    <property type="project" value="UniProtKB-KW"/>
</dbReference>
<evidence type="ECO:0000256" key="3">
    <source>
        <dbReference type="ARBA" id="ARBA00023274"/>
    </source>
</evidence>
<dbReference type="InterPro" id="IPR001705">
    <property type="entry name" value="Ribosomal_bL33"/>
</dbReference>
<dbReference type="RefSeq" id="YP_009227360.1">
    <property type="nucleotide sequence ID" value="NC_029134.1"/>
</dbReference>
<name>A0A0Y0K8E9_9PHAE</name>
<dbReference type="GO" id="GO:0005840">
    <property type="term" value="C:ribosome"/>
    <property type="evidence" value="ECO:0007669"/>
    <property type="project" value="UniProtKB-KW"/>
</dbReference>
<dbReference type="PANTHER" id="PTHR43168">
    <property type="entry name" value="50S RIBOSOMAL PROTEIN L33, CHLOROPLASTIC"/>
    <property type="match status" value="1"/>
</dbReference>
<keyword evidence="2 5" id="KW-0689">Ribosomal protein</keyword>
<evidence type="ECO:0000256" key="2">
    <source>
        <dbReference type="ARBA" id="ARBA00022980"/>
    </source>
</evidence>
<evidence type="ECO:0000256" key="4">
    <source>
        <dbReference type="ARBA" id="ARBA00035276"/>
    </source>
</evidence>
<keyword evidence="3" id="KW-0687">Ribonucleoprotein</keyword>
<dbReference type="GeneID" id="26830916"/>
<geneLocation type="plastid" evidence="5"/>
<dbReference type="Pfam" id="PF00471">
    <property type="entry name" value="Ribosomal_L33"/>
    <property type="match status" value="1"/>
</dbReference>
<dbReference type="InterPro" id="IPR018264">
    <property type="entry name" value="Ribosomal_bL33_CS"/>
</dbReference>
<reference evidence="5" key="1">
    <citation type="submission" date="2016-01" db="EMBL/GenBank/DDBJ databases">
        <title>The complete plastid genome of Sargassum thunbergii (Fucales, Phaeophyceae).</title>
        <authorList>
            <person name="Yang J.H."/>
        </authorList>
    </citation>
    <scope>NUCLEOTIDE SEQUENCE</scope>
</reference>
<dbReference type="GO" id="GO:0006412">
    <property type="term" value="P:translation"/>
    <property type="evidence" value="ECO:0007669"/>
    <property type="project" value="InterPro"/>
</dbReference>
<dbReference type="InterPro" id="IPR011332">
    <property type="entry name" value="Ribosomal_zn-bd"/>
</dbReference>
<dbReference type="EMBL" id="KU500638">
    <property type="protein sequence ID" value="AMB49110.1"/>
    <property type="molecule type" value="Genomic_DNA"/>
</dbReference>